<dbReference type="InterPro" id="IPR000504">
    <property type="entry name" value="RRM_dom"/>
</dbReference>
<keyword evidence="2" id="KW-0507">mRNA processing</keyword>
<dbReference type="InterPro" id="IPR012677">
    <property type="entry name" value="Nucleotide-bd_a/b_plait_sf"/>
</dbReference>
<dbReference type="SMART" id="SM00360">
    <property type="entry name" value="RRM"/>
    <property type="match status" value="2"/>
</dbReference>
<accession>A0A7R9QRK2</accession>
<organism evidence="9">
    <name type="scientific">Oppiella nova</name>
    <dbReference type="NCBI Taxonomy" id="334625"/>
    <lineage>
        <taxon>Eukaryota</taxon>
        <taxon>Metazoa</taxon>
        <taxon>Ecdysozoa</taxon>
        <taxon>Arthropoda</taxon>
        <taxon>Chelicerata</taxon>
        <taxon>Arachnida</taxon>
        <taxon>Acari</taxon>
        <taxon>Acariformes</taxon>
        <taxon>Sarcoptiformes</taxon>
        <taxon>Oribatida</taxon>
        <taxon>Brachypylina</taxon>
        <taxon>Oppioidea</taxon>
        <taxon>Oppiidae</taxon>
        <taxon>Oppiella</taxon>
    </lineage>
</organism>
<dbReference type="GO" id="GO:0005686">
    <property type="term" value="C:U2 snRNP"/>
    <property type="evidence" value="ECO:0007669"/>
    <property type="project" value="TreeGrafter"/>
</dbReference>
<evidence type="ECO:0000313" key="10">
    <source>
        <dbReference type="Proteomes" id="UP000728032"/>
    </source>
</evidence>
<dbReference type="CDD" id="cd12282">
    <property type="entry name" value="RRM2_TatSF1_like"/>
    <property type="match status" value="1"/>
</dbReference>
<dbReference type="InterPro" id="IPR034393">
    <property type="entry name" value="TatSF1-like"/>
</dbReference>
<feature type="compositionally biased region" description="Low complexity" evidence="7">
    <location>
        <begin position="70"/>
        <end position="89"/>
    </location>
</feature>
<evidence type="ECO:0000313" key="9">
    <source>
        <dbReference type="EMBL" id="CAD7655907.1"/>
    </source>
</evidence>
<dbReference type="AlphaFoldDB" id="A0A7R9QRK2"/>
<evidence type="ECO:0000256" key="3">
    <source>
        <dbReference type="ARBA" id="ARBA00022737"/>
    </source>
</evidence>
<feature type="domain" description="RRM" evidence="8">
    <location>
        <begin position="141"/>
        <end position="209"/>
    </location>
</feature>
<name>A0A7R9QRK2_9ACAR</name>
<feature type="compositionally biased region" description="Basic and acidic residues" evidence="7">
    <location>
        <begin position="13"/>
        <end position="32"/>
    </location>
</feature>
<comment type="similarity">
    <text evidence="1">Belongs to the HTATSF1 family.</text>
</comment>
<dbReference type="InterPro" id="IPR035979">
    <property type="entry name" value="RBD_domain_sf"/>
</dbReference>
<feature type="region of interest" description="Disordered" evidence="7">
    <location>
        <begin position="12"/>
        <end position="39"/>
    </location>
</feature>
<keyword evidence="4 6" id="KW-0694">RNA-binding</keyword>
<evidence type="ECO:0000256" key="4">
    <source>
        <dbReference type="ARBA" id="ARBA00022884"/>
    </source>
</evidence>
<keyword evidence="3" id="KW-0677">Repeat</keyword>
<feature type="compositionally biased region" description="Polar residues" evidence="7">
    <location>
        <begin position="90"/>
        <end position="101"/>
    </location>
</feature>
<dbReference type="OrthoDB" id="10258585at2759"/>
<evidence type="ECO:0000256" key="5">
    <source>
        <dbReference type="ARBA" id="ARBA00023187"/>
    </source>
</evidence>
<evidence type="ECO:0000256" key="7">
    <source>
        <dbReference type="SAM" id="MobiDB-lite"/>
    </source>
</evidence>
<gene>
    <name evidence="9" type="ORF">ONB1V03_LOCUS12547</name>
</gene>
<dbReference type="GO" id="GO:0000398">
    <property type="term" value="P:mRNA splicing, via spliceosome"/>
    <property type="evidence" value="ECO:0007669"/>
    <property type="project" value="InterPro"/>
</dbReference>
<keyword evidence="10" id="KW-1185">Reference proteome</keyword>
<dbReference type="EMBL" id="CAJPVJ010010239">
    <property type="protein sequence ID" value="CAG2173094.1"/>
    <property type="molecule type" value="Genomic_DNA"/>
</dbReference>
<dbReference type="Gene3D" id="3.30.70.330">
    <property type="match status" value="2"/>
</dbReference>
<dbReference type="PROSITE" id="PS50102">
    <property type="entry name" value="RRM"/>
    <property type="match status" value="1"/>
</dbReference>
<dbReference type="GO" id="GO:0003723">
    <property type="term" value="F:RNA binding"/>
    <property type="evidence" value="ECO:0007669"/>
    <property type="project" value="UniProtKB-UniRule"/>
</dbReference>
<feature type="region of interest" description="Disordered" evidence="7">
    <location>
        <begin position="63"/>
        <end position="115"/>
    </location>
</feature>
<evidence type="ECO:0000256" key="1">
    <source>
        <dbReference type="ARBA" id="ARBA00007747"/>
    </source>
</evidence>
<dbReference type="GO" id="GO:0005684">
    <property type="term" value="C:U2-type spliceosomal complex"/>
    <property type="evidence" value="ECO:0007669"/>
    <property type="project" value="TreeGrafter"/>
</dbReference>
<protein>
    <recommendedName>
        <fullName evidence="8">RRM domain-containing protein</fullName>
    </recommendedName>
</protein>
<dbReference type="InterPro" id="IPR034392">
    <property type="entry name" value="TatSF1-like_RRM1"/>
</dbReference>
<dbReference type="PANTHER" id="PTHR15608:SF0">
    <property type="entry name" value="HIV TAT-SPECIFIC FACTOR 1"/>
    <property type="match status" value="1"/>
</dbReference>
<evidence type="ECO:0000259" key="8">
    <source>
        <dbReference type="PROSITE" id="PS50102"/>
    </source>
</evidence>
<evidence type="ECO:0000256" key="6">
    <source>
        <dbReference type="PROSITE-ProRule" id="PRU00176"/>
    </source>
</evidence>
<dbReference type="EMBL" id="OC925064">
    <property type="protein sequence ID" value="CAD7655907.1"/>
    <property type="molecule type" value="Genomic_DNA"/>
</dbReference>
<dbReference type="SUPFAM" id="SSF54928">
    <property type="entry name" value="RNA-binding domain, RBD"/>
    <property type="match status" value="1"/>
</dbReference>
<dbReference type="Pfam" id="PF00076">
    <property type="entry name" value="RRM_1"/>
    <property type="match status" value="2"/>
</dbReference>
<proteinExistence type="inferred from homology"/>
<dbReference type="FunFam" id="3.30.70.330:FF:000105">
    <property type="entry name" value="HIV Tat-specific factor 1 homolog"/>
    <property type="match status" value="1"/>
</dbReference>
<dbReference type="CDD" id="cd12281">
    <property type="entry name" value="RRM1_TatSF1_like"/>
    <property type="match status" value="1"/>
</dbReference>
<sequence length="348" mass="39834">MDADDFEFQLAQEQREREAKEAAAKVKTRVDPEDGTEYEWNESLKAWFPKIDEDFIARYQSSYGNFESNGSDSTPSATTSTPTTDTGATQQPVDSSQSPATDPNGDDKKGKNKPFVSKLLKRKAEDQKSDEWFDVSDEHNTKVYVSGLPTDTTDDMFVELMKKCGYVARDGNGFKIKIYKDSNGEPKGDALCTYLKRESVELALNILDGLLDWRPDTPIVSHERPKSDKTVIIKNMFSPQEFQREPKLILEYRRDLQDECGDRCGPVKRVDVYDCHPEGVAAIVFQEFAGADQCVQLMNGRFFAGRRLTAHLWDGRAKYKVDETEEEAEQRLRQWEEFLEREEQEAKE</sequence>
<dbReference type="PANTHER" id="PTHR15608">
    <property type="entry name" value="SPLICING FACTOR U2AF-ASSOCIATED PROTEIN 2"/>
    <property type="match status" value="1"/>
</dbReference>
<reference evidence="9" key="1">
    <citation type="submission" date="2020-11" db="EMBL/GenBank/DDBJ databases">
        <authorList>
            <person name="Tran Van P."/>
        </authorList>
    </citation>
    <scope>NUCLEOTIDE SEQUENCE</scope>
</reference>
<keyword evidence="5" id="KW-0508">mRNA splicing</keyword>
<evidence type="ECO:0000256" key="2">
    <source>
        <dbReference type="ARBA" id="ARBA00022664"/>
    </source>
</evidence>
<dbReference type="Proteomes" id="UP000728032">
    <property type="component" value="Unassembled WGS sequence"/>
</dbReference>